<comment type="caution">
    <text evidence="1">The sequence shown here is derived from an EMBL/GenBank/DDBJ whole genome shotgun (WGS) entry which is preliminary data.</text>
</comment>
<dbReference type="SUPFAM" id="SSF51004">
    <property type="entry name" value="C-terminal (heme d1) domain of cytochrome cd1-nitrite reductase"/>
    <property type="match status" value="1"/>
</dbReference>
<dbReference type="EMBL" id="CAJNOR010000064">
    <property type="protein sequence ID" value="CAF0781162.1"/>
    <property type="molecule type" value="Genomic_DNA"/>
</dbReference>
<evidence type="ECO:0000313" key="3">
    <source>
        <dbReference type="Proteomes" id="UP000663828"/>
    </source>
</evidence>
<evidence type="ECO:0000313" key="1">
    <source>
        <dbReference type="EMBL" id="CAF0781162.1"/>
    </source>
</evidence>
<gene>
    <name evidence="2" type="ORF">EDS130_LOCUS29323</name>
    <name evidence="1" type="ORF">XAT740_LOCUS1979</name>
</gene>
<dbReference type="Gene3D" id="2.130.10.10">
    <property type="entry name" value="YVTN repeat-like/Quinoprotein amine dehydrogenase"/>
    <property type="match status" value="2"/>
</dbReference>
<dbReference type="Proteomes" id="UP000663828">
    <property type="component" value="Unassembled WGS sequence"/>
</dbReference>
<keyword evidence="3" id="KW-1185">Reference proteome</keyword>
<dbReference type="PANTHER" id="PTHR47197">
    <property type="entry name" value="PROTEIN NIRF"/>
    <property type="match status" value="1"/>
</dbReference>
<dbReference type="AlphaFoldDB" id="A0A813RHK7"/>
<protein>
    <submittedName>
        <fullName evidence="1">Uncharacterized protein</fullName>
    </submittedName>
</protein>
<evidence type="ECO:0000313" key="2">
    <source>
        <dbReference type="EMBL" id="CAF1276830.1"/>
    </source>
</evidence>
<dbReference type="InterPro" id="IPR011048">
    <property type="entry name" value="Haem_d1_sf"/>
</dbReference>
<sequence length="324" mass="36379">MTRLFVVSVGKSVIQIFDLNTLTKTGEIQVPACPHEIIADCFRENLAYVSIPYREGTYNDHHGEGHEIVTVDVYENKVKDIYNLRPNHFKPHGMQIGHKTGYLYVSCESNNGEILKMDTNNDLEIICSIPTHAHGPHWFTILPSETKAYTANKELAYISVLDLKANKYLHKIDAPFGSENLCCSSDGQFIFLSTLSTSTDMAIVDTKTDEIVYHINLEYPPSGFIISPVNPSLIYVRHMNVGYENGFYSADDGFLQEINFETKHLGRKVQVGKNPVNIIVTKNGKLAFISCGLSHRIDIVDLDQMELIGNIQTSLFPHGLIFVP</sequence>
<accession>A0A813RHK7</accession>
<proteinExistence type="predicted"/>
<dbReference type="OrthoDB" id="9972950at2759"/>
<dbReference type="EMBL" id="CAJNOJ010000197">
    <property type="protein sequence ID" value="CAF1276830.1"/>
    <property type="molecule type" value="Genomic_DNA"/>
</dbReference>
<dbReference type="InterPro" id="IPR015943">
    <property type="entry name" value="WD40/YVTN_repeat-like_dom_sf"/>
</dbReference>
<reference evidence="1" key="1">
    <citation type="submission" date="2021-02" db="EMBL/GenBank/DDBJ databases">
        <authorList>
            <person name="Nowell W R."/>
        </authorList>
    </citation>
    <scope>NUCLEOTIDE SEQUENCE</scope>
</reference>
<dbReference type="Proteomes" id="UP000663852">
    <property type="component" value="Unassembled WGS sequence"/>
</dbReference>
<dbReference type="PANTHER" id="PTHR47197:SF3">
    <property type="entry name" value="DIHYDRO-HEME D1 DEHYDROGENASE"/>
    <property type="match status" value="1"/>
</dbReference>
<dbReference type="InterPro" id="IPR051200">
    <property type="entry name" value="Host-pathogen_enzymatic-act"/>
</dbReference>
<organism evidence="1 3">
    <name type="scientific">Adineta ricciae</name>
    <name type="common">Rotifer</name>
    <dbReference type="NCBI Taxonomy" id="249248"/>
    <lineage>
        <taxon>Eukaryota</taxon>
        <taxon>Metazoa</taxon>
        <taxon>Spiralia</taxon>
        <taxon>Gnathifera</taxon>
        <taxon>Rotifera</taxon>
        <taxon>Eurotatoria</taxon>
        <taxon>Bdelloidea</taxon>
        <taxon>Adinetida</taxon>
        <taxon>Adinetidae</taxon>
        <taxon>Adineta</taxon>
    </lineage>
</organism>
<name>A0A813RHK7_ADIRI</name>